<dbReference type="Proteomes" id="UP001153069">
    <property type="component" value="Unassembled WGS sequence"/>
</dbReference>
<dbReference type="PANTHER" id="PTHR23361:SF19">
    <property type="entry name" value="IPT_TIG DOMAIN-CONTAINING PROTEIN-RELATED"/>
    <property type="match status" value="1"/>
</dbReference>
<sequence>MATSSGRHNSRRRHYEEDDDHHVMMVSGHSELSSVSFYTDDHMMEGEIPTFSPFLATGTPLEEEEDEEEGNDKAVFHDDDDRNHPFDGDDDMYSFDDDCSSMDSAELREAAVRAGFLAVFLGWIQNDLLQLMFNCFDFILRCLKCVKGGDNGDSPQEEILDLAMDAVDVNDVMMADPSAITATSGHTAGTASGTASATATTTTTTTTNAAAGATATSTTTAAQQTTAFVGMQMATSAAQGAAGATGAATASATATAAATTTSILGTVSSAVVSAGAASQVGVAVGVAAVAIVSTGVSVVNNANKEVANARPLVVLPNCSGDARMFRTGFVDLHIEGLPLPGNSTLWQDVKEEVEFLFQSIYNNLTGMCLDPFDRVLWNATLENWDTVATFEEYTNKTAPVDASINEFSNRSTHPTTTITYWKAEVSCTGCPEFEPLFDHTMMTTSVHKRILQHSLEESTKNTHRNSMGNQSKASLHPVGVNLGYAEFFPVFAATFGFHIASSLQSFMHDLNSTDTNSNGWRDKIRVTQAVSKSPMQASTETNGTTEEFVTVATLEEHDIQEYGDFVQASGGKVIAPFMVEELAAISDCLRTSSNNESSSFCARLDSIDQEETMRCLDGDSLSSAECSLVLEGLITNPIYPSQSDSSEAPVGVPAFEGGTQELDSVREAEVEPTTQTPPAPLNSSPQPTSTSLGTSATSVTLVPQQSDQPSDTTFVPSPPLTFEPSPVPTAEPTTDQPNQPSETDPTPEPTLDPSIEPTPDPTFERTPDQTAGATVVSPGSQHSDQPQDPTVSTPTTSPQIATVSLVLSPKPTPEPVGTASAFANVSIVLSPQPSTPQPVEAVSIANVSIVLSPQPTEIIEAPTTQPPTLTPTNQPPTQLPTTLPQTLPPTTLPPTKEECSLPFTTYDEVYYLSFEGDPSVMQDDQVTSAFETAYKNLDPAVCDPQILDVTVEEWYTRRRLQQINPQIGLRIQTEQTAPGLPLPAGADSIVFLNSINGVFQGTGVVAVGFSKTLITRNPTNAPSKVPSQHPSSSPSESPSQHPSSNPSNYPSDGSTSPRSSIPSSIPTAAPGYPTAGPVTENPSQIPSLQPSSNPSLVPSSLPSANRDTRRSHCQSNNCKPLQNSI</sequence>
<feature type="compositionally biased region" description="Pro residues" evidence="1">
    <location>
        <begin position="716"/>
        <end position="729"/>
    </location>
</feature>
<feature type="compositionally biased region" description="Low complexity" evidence="1">
    <location>
        <begin position="1022"/>
        <end position="1103"/>
    </location>
</feature>
<feature type="region of interest" description="Disordered" evidence="1">
    <location>
        <begin position="665"/>
        <end position="797"/>
    </location>
</feature>
<dbReference type="PRINTS" id="PR01217">
    <property type="entry name" value="PRICHEXTENSN"/>
</dbReference>
<accession>A0A9N8H5J2</accession>
<feature type="region of interest" description="Disordered" evidence="1">
    <location>
        <begin position="1018"/>
        <end position="1125"/>
    </location>
</feature>
<keyword evidence="3" id="KW-1185">Reference proteome</keyword>
<protein>
    <submittedName>
        <fullName evidence="2">ECF subfamily RNA polymerase sigma-24 subunit</fullName>
    </submittedName>
</protein>
<evidence type="ECO:0000256" key="1">
    <source>
        <dbReference type="SAM" id="MobiDB-lite"/>
    </source>
</evidence>
<dbReference type="EMBL" id="CAICTM010000115">
    <property type="protein sequence ID" value="CAB9501701.1"/>
    <property type="molecule type" value="Genomic_DNA"/>
</dbReference>
<reference evidence="2" key="1">
    <citation type="submission" date="2020-06" db="EMBL/GenBank/DDBJ databases">
        <authorList>
            <consortium name="Plant Systems Biology data submission"/>
        </authorList>
    </citation>
    <scope>NUCLEOTIDE SEQUENCE</scope>
    <source>
        <strain evidence="2">D6</strain>
    </source>
</reference>
<proteinExistence type="predicted"/>
<feature type="compositionally biased region" description="Basic and acidic residues" evidence="1">
    <location>
        <begin position="71"/>
        <end position="85"/>
    </location>
</feature>
<feature type="compositionally biased region" description="Polar residues" evidence="1">
    <location>
        <begin position="1113"/>
        <end position="1125"/>
    </location>
</feature>
<dbReference type="PANTHER" id="PTHR23361">
    <property type="entry name" value="MUCIN"/>
    <property type="match status" value="1"/>
</dbReference>
<feature type="region of interest" description="Disordered" evidence="1">
    <location>
        <begin position="1"/>
        <end position="20"/>
    </location>
</feature>
<feature type="region of interest" description="Disordered" evidence="1">
    <location>
        <begin position="60"/>
        <end position="85"/>
    </location>
</feature>
<gene>
    <name evidence="2" type="ORF">SEMRO_116_G056940.1</name>
</gene>
<feature type="compositionally biased region" description="Pro residues" evidence="1">
    <location>
        <begin position="746"/>
        <end position="760"/>
    </location>
</feature>
<feature type="compositionally biased region" description="Polar residues" evidence="1">
    <location>
        <begin position="768"/>
        <end position="797"/>
    </location>
</feature>
<feature type="compositionally biased region" description="Polar residues" evidence="1">
    <location>
        <begin position="681"/>
        <end position="715"/>
    </location>
</feature>
<name>A0A9N8H5J2_9STRA</name>
<feature type="compositionally biased region" description="Acidic residues" evidence="1">
    <location>
        <begin position="61"/>
        <end position="70"/>
    </location>
</feature>
<evidence type="ECO:0000313" key="2">
    <source>
        <dbReference type="EMBL" id="CAB9501701.1"/>
    </source>
</evidence>
<organism evidence="2 3">
    <name type="scientific">Seminavis robusta</name>
    <dbReference type="NCBI Taxonomy" id="568900"/>
    <lineage>
        <taxon>Eukaryota</taxon>
        <taxon>Sar</taxon>
        <taxon>Stramenopiles</taxon>
        <taxon>Ochrophyta</taxon>
        <taxon>Bacillariophyta</taxon>
        <taxon>Bacillariophyceae</taxon>
        <taxon>Bacillariophycidae</taxon>
        <taxon>Naviculales</taxon>
        <taxon>Naviculaceae</taxon>
        <taxon>Seminavis</taxon>
    </lineage>
</organism>
<evidence type="ECO:0000313" key="3">
    <source>
        <dbReference type="Proteomes" id="UP001153069"/>
    </source>
</evidence>
<dbReference type="AlphaFoldDB" id="A0A9N8H5J2"/>
<comment type="caution">
    <text evidence="2">The sequence shown here is derived from an EMBL/GenBank/DDBJ whole genome shotgun (WGS) entry which is preliminary data.</text>
</comment>